<organism evidence="14 15">
    <name type="scientific">Rehaibacterium terrae</name>
    <dbReference type="NCBI Taxonomy" id="1341696"/>
    <lineage>
        <taxon>Bacteria</taxon>
        <taxon>Pseudomonadati</taxon>
        <taxon>Pseudomonadota</taxon>
        <taxon>Gammaproteobacteria</taxon>
        <taxon>Lysobacterales</taxon>
        <taxon>Lysobacteraceae</taxon>
        <taxon>Rehaibacterium</taxon>
    </lineage>
</organism>
<sequence>MAFSANEGEGGGFTEPNVVPLVDVMLVLLIIFMVTAPLMNHKVQIVLPEAALQQRPEVPPQIITLSIKETGEIFWNDQPVTRELLETQLAVEAQKTPQPQVDIRADKTTRYAIVQGVMKTAKDVGIRKIGFVATPSS</sequence>
<dbReference type="GO" id="GO:0015031">
    <property type="term" value="P:protein transport"/>
    <property type="evidence" value="ECO:0007669"/>
    <property type="project" value="UniProtKB-KW"/>
</dbReference>
<evidence type="ECO:0000313" key="14">
    <source>
        <dbReference type="EMBL" id="MBB5015547.1"/>
    </source>
</evidence>
<keyword evidence="5 12" id="KW-0813">Transport</keyword>
<evidence type="ECO:0000256" key="2">
    <source>
        <dbReference type="ARBA" id="ARBA00004249"/>
    </source>
</evidence>
<evidence type="ECO:0000256" key="8">
    <source>
        <dbReference type="ARBA" id="ARBA00022692"/>
    </source>
</evidence>
<evidence type="ECO:0000256" key="7">
    <source>
        <dbReference type="ARBA" id="ARBA00022519"/>
    </source>
</evidence>
<dbReference type="GO" id="GO:0005886">
    <property type="term" value="C:plasma membrane"/>
    <property type="evidence" value="ECO:0007669"/>
    <property type="project" value="UniProtKB-SubCell"/>
</dbReference>
<evidence type="ECO:0000256" key="6">
    <source>
        <dbReference type="ARBA" id="ARBA00022475"/>
    </source>
</evidence>
<keyword evidence="10 13" id="KW-1133">Transmembrane helix</keyword>
<name>A0A7W7Y007_9GAMM</name>
<comment type="caution">
    <text evidence="14">The sequence shown here is derived from an EMBL/GenBank/DDBJ whole genome shotgun (WGS) entry which is preliminary data.</text>
</comment>
<keyword evidence="9 12" id="KW-0653">Protein transport</keyword>
<keyword evidence="7" id="KW-0997">Cell inner membrane</keyword>
<evidence type="ECO:0000256" key="11">
    <source>
        <dbReference type="ARBA" id="ARBA00023136"/>
    </source>
</evidence>
<comment type="subunit">
    <text evidence="4">The accessory proteins ExbB and ExbD seem to form a complex with TonB.</text>
</comment>
<evidence type="ECO:0000256" key="5">
    <source>
        <dbReference type="ARBA" id="ARBA00022448"/>
    </source>
</evidence>
<evidence type="ECO:0000256" key="4">
    <source>
        <dbReference type="ARBA" id="ARBA00011471"/>
    </source>
</evidence>
<dbReference type="PANTHER" id="PTHR30558">
    <property type="entry name" value="EXBD MEMBRANE COMPONENT OF PMF-DRIVEN MACROMOLECULE IMPORT SYSTEM"/>
    <property type="match status" value="1"/>
</dbReference>
<evidence type="ECO:0000256" key="1">
    <source>
        <dbReference type="ARBA" id="ARBA00003540"/>
    </source>
</evidence>
<comment type="similarity">
    <text evidence="3 12">Belongs to the ExbD/TolR family.</text>
</comment>
<evidence type="ECO:0000256" key="9">
    <source>
        <dbReference type="ARBA" id="ARBA00022927"/>
    </source>
</evidence>
<dbReference type="Pfam" id="PF02472">
    <property type="entry name" value="ExbD"/>
    <property type="match status" value="1"/>
</dbReference>
<evidence type="ECO:0000256" key="3">
    <source>
        <dbReference type="ARBA" id="ARBA00005811"/>
    </source>
</evidence>
<keyword evidence="8 12" id="KW-0812">Transmembrane</keyword>
<keyword evidence="15" id="KW-1185">Reference proteome</keyword>
<dbReference type="PANTHER" id="PTHR30558:SF12">
    <property type="entry name" value="BIOPOLYMER TRANSPORT PROTEIN EXBD"/>
    <property type="match status" value="1"/>
</dbReference>
<evidence type="ECO:0000313" key="15">
    <source>
        <dbReference type="Proteomes" id="UP000519004"/>
    </source>
</evidence>
<dbReference type="RefSeq" id="WP_183948231.1">
    <property type="nucleotide sequence ID" value="NZ_JACHHX010000008.1"/>
</dbReference>
<evidence type="ECO:0000256" key="10">
    <source>
        <dbReference type="ARBA" id="ARBA00022989"/>
    </source>
</evidence>
<dbReference type="AlphaFoldDB" id="A0A7W7Y007"/>
<dbReference type="GO" id="GO:0022857">
    <property type="term" value="F:transmembrane transporter activity"/>
    <property type="evidence" value="ECO:0007669"/>
    <property type="project" value="InterPro"/>
</dbReference>
<keyword evidence="6" id="KW-1003">Cell membrane</keyword>
<proteinExistence type="inferred from homology"/>
<reference evidence="14 15" key="1">
    <citation type="submission" date="2020-08" db="EMBL/GenBank/DDBJ databases">
        <title>Genomic Encyclopedia of Type Strains, Phase IV (KMG-IV): sequencing the most valuable type-strain genomes for metagenomic binning, comparative biology and taxonomic classification.</title>
        <authorList>
            <person name="Goeker M."/>
        </authorList>
    </citation>
    <scope>NUCLEOTIDE SEQUENCE [LARGE SCALE GENOMIC DNA]</scope>
    <source>
        <strain evidence="14 15">DSM 25897</strain>
    </source>
</reference>
<dbReference type="Proteomes" id="UP000519004">
    <property type="component" value="Unassembled WGS sequence"/>
</dbReference>
<feature type="transmembrane region" description="Helical" evidence="13">
    <location>
        <begin position="20"/>
        <end position="39"/>
    </location>
</feature>
<protein>
    <submittedName>
        <fullName evidence="14">Biopolymer transport protein ExbD</fullName>
    </submittedName>
</protein>
<evidence type="ECO:0000256" key="12">
    <source>
        <dbReference type="RuleBase" id="RU003879"/>
    </source>
</evidence>
<dbReference type="InterPro" id="IPR003400">
    <property type="entry name" value="ExbD"/>
</dbReference>
<dbReference type="Gene3D" id="3.30.420.270">
    <property type="match status" value="1"/>
</dbReference>
<comment type="subcellular location">
    <subcellularLocation>
        <location evidence="2">Cell inner membrane</location>
        <topology evidence="2">Single-pass type II membrane protein</topology>
    </subcellularLocation>
    <subcellularLocation>
        <location evidence="12">Cell membrane</location>
        <topology evidence="12">Single-pass type II membrane protein</topology>
    </subcellularLocation>
</comment>
<accession>A0A7W7Y007</accession>
<keyword evidence="11 13" id="KW-0472">Membrane</keyword>
<gene>
    <name evidence="14" type="ORF">HNQ58_001451</name>
</gene>
<dbReference type="EMBL" id="JACHHX010000008">
    <property type="protein sequence ID" value="MBB5015547.1"/>
    <property type="molecule type" value="Genomic_DNA"/>
</dbReference>
<evidence type="ECO:0000256" key="13">
    <source>
        <dbReference type="SAM" id="Phobius"/>
    </source>
</evidence>
<comment type="function">
    <text evidence="1">Involved in the TonB-dependent energy-dependent transport of various receptor-bound substrates.</text>
</comment>